<protein>
    <submittedName>
        <fullName evidence="2">Putative magnesium chelatase</fullName>
        <ecNumber evidence="2">6.6.1.1</ecNumber>
    </submittedName>
</protein>
<dbReference type="PANTHER" id="PTHR30267:SF2">
    <property type="entry name" value="PROTEIN PRKA"/>
    <property type="match status" value="1"/>
</dbReference>
<evidence type="ECO:0000313" key="2">
    <source>
        <dbReference type="EMBL" id="STZ58462.1"/>
    </source>
</evidence>
<dbReference type="GO" id="GO:0005524">
    <property type="term" value="F:ATP binding"/>
    <property type="evidence" value="ECO:0007669"/>
    <property type="project" value="InterPro"/>
</dbReference>
<dbReference type="GO" id="GO:0004672">
    <property type="term" value="F:protein kinase activity"/>
    <property type="evidence" value="ECO:0007669"/>
    <property type="project" value="TreeGrafter"/>
</dbReference>
<dbReference type="FunFam" id="3.40.50.300:FF:000841">
    <property type="entry name" value="Magnesium protoporphyrin chelatase"/>
    <property type="match status" value="1"/>
</dbReference>
<dbReference type="Proteomes" id="UP000254978">
    <property type="component" value="Unassembled WGS sequence"/>
</dbReference>
<dbReference type="GO" id="GO:0016851">
    <property type="term" value="F:magnesium chelatase activity"/>
    <property type="evidence" value="ECO:0007669"/>
    <property type="project" value="UniProtKB-EC"/>
</dbReference>
<dbReference type="Gene3D" id="3.40.50.300">
    <property type="entry name" value="P-loop containing nucleotide triphosphate hydrolases"/>
    <property type="match status" value="1"/>
</dbReference>
<dbReference type="Pfam" id="PF00158">
    <property type="entry name" value="Sigma54_activat"/>
    <property type="match status" value="1"/>
</dbReference>
<evidence type="ECO:0000259" key="1">
    <source>
        <dbReference type="Pfam" id="PF00158"/>
    </source>
</evidence>
<feature type="domain" description="Sigma-54 factor interaction" evidence="1">
    <location>
        <begin position="177"/>
        <end position="234"/>
    </location>
</feature>
<dbReference type="AlphaFoldDB" id="A0A378TCA5"/>
<organism evidence="2 3">
    <name type="scientific">Mycolicibacterium tokaiense</name>
    <dbReference type="NCBI Taxonomy" id="39695"/>
    <lineage>
        <taxon>Bacteria</taxon>
        <taxon>Bacillati</taxon>
        <taxon>Actinomycetota</taxon>
        <taxon>Actinomycetes</taxon>
        <taxon>Mycobacteriales</taxon>
        <taxon>Mycobacteriaceae</taxon>
        <taxon>Mycolicibacterium</taxon>
    </lineage>
</organism>
<evidence type="ECO:0000313" key="3">
    <source>
        <dbReference type="Proteomes" id="UP000254978"/>
    </source>
</evidence>
<dbReference type="InterPro" id="IPR027417">
    <property type="entry name" value="P-loop_NTPase"/>
</dbReference>
<sequence length="466" mass="50470">MEVVTSPNDLPRTIGELRASGHIERGVKEEIRENLLARLADGDTAETVWPGIVGFQDTVLPQVERALIAGHDFVLLGERGQGKTRLLRSLTGLLDEWTPVIAGSELGEHPYSPITPESIRRVAESGEDTPISWRHRSERYTEKLATPDTSVADLVGDIDPIKVAEGRSLGDPETIAYGLIPRAHRGIVAVNELPDLAERIQVSMLNVMEERDIQVRGYTLRLPLDVLVVASANPEDYTNRGRIITPLKDRFGAEIRTHYPIELDAEVGVIAQEAHLSAQVPDHLLQIIARFARLLRESTSVDQRSGVSARFAIAAAETVAASARHRSAILGEPDPVARVVDLSTIVDVLRGKLEFESGEEGREIAVLEHLLRRATADTAQRVLGGLDVGPLVAAVDADQPVTTGERVSAKDVLAALPDLPVIDEIAARLGADSDGERAAAVELALEALYLAKRIDKVSGEGETIYG</sequence>
<reference evidence="2 3" key="1">
    <citation type="submission" date="2018-06" db="EMBL/GenBank/DDBJ databases">
        <authorList>
            <consortium name="Pathogen Informatics"/>
            <person name="Doyle S."/>
        </authorList>
    </citation>
    <scope>NUCLEOTIDE SEQUENCE [LARGE SCALE GENOMIC DNA]</scope>
    <source>
        <strain evidence="2 3">NCTC10821</strain>
    </source>
</reference>
<keyword evidence="2" id="KW-0436">Ligase</keyword>
<gene>
    <name evidence="2" type="primary">bchI_2</name>
    <name evidence="2" type="ORF">NCTC10821_01975</name>
</gene>
<dbReference type="GO" id="GO:0006355">
    <property type="term" value="P:regulation of DNA-templated transcription"/>
    <property type="evidence" value="ECO:0007669"/>
    <property type="project" value="InterPro"/>
</dbReference>
<keyword evidence="3" id="KW-1185">Reference proteome</keyword>
<proteinExistence type="predicted"/>
<dbReference type="InterPro" id="IPR002078">
    <property type="entry name" value="Sigma_54_int"/>
</dbReference>
<dbReference type="SUPFAM" id="SSF52540">
    <property type="entry name" value="P-loop containing nucleoside triphosphate hydrolases"/>
    <property type="match status" value="1"/>
</dbReference>
<dbReference type="EMBL" id="UGQT01000001">
    <property type="protein sequence ID" value="STZ58462.1"/>
    <property type="molecule type" value="Genomic_DNA"/>
</dbReference>
<name>A0A378TCA5_9MYCO</name>
<accession>A0A378TCA5</accession>
<dbReference type="PANTHER" id="PTHR30267">
    <property type="entry name" value="PROTEIN KINASE PRKA"/>
    <property type="match status" value="1"/>
</dbReference>
<dbReference type="EC" id="6.6.1.1" evidence="2"/>